<proteinExistence type="predicted"/>
<feature type="transmembrane region" description="Helical" evidence="1">
    <location>
        <begin position="93"/>
        <end position="114"/>
    </location>
</feature>
<keyword evidence="1" id="KW-0812">Transmembrane</keyword>
<evidence type="ECO:0000313" key="3">
    <source>
        <dbReference type="Proteomes" id="UP000235015"/>
    </source>
</evidence>
<accession>A0A2N6CXV2</accession>
<organism evidence="2 3">
    <name type="scientific">Sedimenticola selenatireducens</name>
    <dbReference type="NCBI Taxonomy" id="191960"/>
    <lineage>
        <taxon>Bacteria</taxon>
        <taxon>Pseudomonadati</taxon>
        <taxon>Pseudomonadota</taxon>
        <taxon>Gammaproteobacteria</taxon>
        <taxon>Chromatiales</taxon>
        <taxon>Sedimenticolaceae</taxon>
        <taxon>Sedimenticola</taxon>
    </lineage>
</organism>
<feature type="transmembrane region" description="Helical" evidence="1">
    <location>
        <begin position="7"/>
        <end position="25"/>
    </location>
</feature>
<evidence type="ECO:0000313" key="2">
    <source>
        <dbReference type="EMBL" id="PLX62142.1"/>
    </source>
</evidence>
<evidence type="ECO:0000256" key="1">
    <source>
        <dbReference type="SAM" id="Phobius"/>
    </source>
</evidence>
<keyword evidence="1" id="KW-0472">Membrane</keyword>
<dbReference type="Proteomes" id="UP000235015">
    <property type="component" value="Unassembled WGS sequence"/>
</dbReference>
<sequence length="123" mass="12579">MQSVRKASMFFAVSYAGYLLVVRMFDALPAVVSYTPYVLVAIAGWVAGSKNEKQLAKSCVMIGVIAALIAGGLNLALWAIGAPVDFGGLKGSSLATLLMVPGFVLLALLGGAVASEVSGGNRT</sequence>
<keyword evidence="1" id="KW-1133">Transmembrane helix</keyword>
<dbReference type="AlphaFoldDB" id="A0A2N6CXV2"/>
<gene>
    <name evidence="2" type="ORF">C0630_06940</name>
</gene>
<comment type="caution">
    <text evidence="2">The sequence shown here is derived from an EMBL/GenBank/DDBJ whole genome shotgun (WGS) entry which is preliminary data.</text>
</comment>
<feature type="transmembrane region" description="Helical" evidence="1">
    <location>
        <begin position="31"/>
        <end position="48"/>
    </location>
</feature>
<protein>
    <submittedName>
        <fullName evidence="2">Uncharacterized protein</fullName>
    </submittedName>
</protein>
<dbReference type="EMBL" id="PKUN01000008">
    <property type="protein sequence ID" value="PLX62142.1"/>
    <property type="molecule type" value="Genomic_DNA"/>
</dbReference>
<name>A0A2N6CXV2_9GAMM</name>
<feature type="transmembrane region" description="Helical" evidence="1">
    <location>
        <begin position="60"/>
        <end position="81"/>
    </location>
</feature>
<reference evidence="2 3" key="1">
    <citation type="submission" date="2017-11" db="EMBL/GenBank/DDBJ databases">
        <title>Genome-resolved metagenomics identifies genetic mobility, metabolic interactions, and unexpected diversity in perchlorate-reducing communities.</title>
        <authorList>
            <person name="Barnum T.P."/>
            <person name="Figueroa I.A."/>
            <person name="Carlstrom C.I."/>
            <person name="Lucas L.N."/>
            <person name="Engelbrektson A.L."/>
            <person name="Coates J.D."/>
        </authorList>
    </citation>
    <scope>NUCLEOTIDE SEQUENCE [LARGE SCALE GENOMIC DNA]</scope>
    <source>
        <strain evidence="2">BM301</strain>
    </source>
</reference>